<dbReference type="AlphaFoldDB" id="L7VSV6"/>
<evidence type="ECO:0000256" key="1">
    <source>
        <dbReference type="SAM" id="Phobius"/>
    </source>
</evidence>
<keyword evidence="2" id="KW-0645">Protease</keyword>
<accession>L7VSV6</accession>
<dbReference type="InterPro" id="IPR032466">
    <property type="entry name" value="Metal_Hydrolase"/>
</dbReference>
<keyword evidence="1" id="KW-0812">Transmembrane</keyword>
<keyword evidence="2" id="KW-0378">Hydrolase</keyword>
<evidence type="ECO:0000313" key="2">
    <source>
        <dbReference type="EMBL" id="AGC72197.1"/>
    </source>
</evidence>
<keyword evidence="1" id="KW-1133">Transmembrane helix</keyword>
<feature type="transmembrane region" description="Helical" evidence="1">
    <location>
        <begin position="21"/>
        <end position="47"/>
    </location>
</feature>
<dbReference type="InterPro" id="IPR008257">
    <property type="entry name" value="Pept_M19"/>
</dbReference>
<reference evidence="2" key="1">
    <citation type="submission" date="2012-09" db="EMBL/GenBank/DDBJ databases">
        <title>Metagenomic Characterization of a Microbial Community in Wastewater Detects High Levels of Antibiotic Resistance.</title>
        <authorList>
            <person name="Abrams M."/>
            <person name="Caldwell A."/>
            <person name="Vandaei E."/>
            <person name="Lee W."/>
            <person name="Perrott J."/>
            <person name="Khan S.Y."/>
            <person name="Ta J."/>
            <person name="Romero D."/>
            <person name="Nguyen V."/>
            <person name="Pourmand N."/>
            <person name="Ouverney C.C."/>
        </authorList>
    </citation>
    <scope>NUCLEOTIDE SEQUENCE</scope>
</reference>
<dbReference type="EC" id="3.4.13.19" evidence="2"/>
<dbReference type="GO" id="GO:0006508">
    <property type="term" value="P:proteolysis"/>
    <property type="evidence" value="ECO:0007669"/>
    <property type="project" value="InterPro"/>
</dbReference>
<keyword evidence="1" id="KW-0472">Membrane</keyword>
<dbReference type="CDD" id="cd01301">
    <property type="entry name" value="rDP_like"/>
    <property type="match status" value="1"/>
</dbReference>
<keyword evidence="2" id="KW-0224">Dipeptidase</keyword>
<name>L7VSV6_9BACT</name>
<dbReference type="EMBL" id="JX649895">
    <property type="protein sequence ID" value="AGC72197.1"/>
    <property type="molecule type" value="Genomic_DNA"/>
</dbReference>
<dbReference type="PANTHER" id="PTHR10443:SF12">
    <property type="entry name" value="DIPEPTIDASE"/>
    <property type="match status" value="1"/>
</dbReference>
<dbReference type="SUPFAM" id="SSF51556">
    <property type="entry name" value="Metallo-dependent hydrolases"/>
    <property type="match status" value="1"/>
</dbReference>
<dbReference type="GO" id="GO:0070573">
    <property type="term" value="F:metallodipeptidase activity"/>
    <property type="evidence" value="ECO:0007669"/>
    <property type="project" value="InterPro"/>
</dbReference>
<dbReference type="Gene3D" id="3.20.20.140">
    <property type="entry name" value="Metal-dependent hydrolases"/>
    <property type="match status" value="1"/>
</dbReference>
<dbReference type="Pfam" id="PF01244">
    <property type="entry name" value="Peptidase_M19"/>
    <property type="match status" value="1"/>
</dbReference>
<dbReference type="PANTHER" id="PTHR10443">
    <property type="entry name" value="MICROSOMAL DIPEPTIDASE"/>
    <property type="match status" value="1"/>
</dbReference>
<protein>
    <submittedName>
        <fullName evidence="2">Microsomal dipeptidase</fullName>
        <ecNumber evidence="2">3.4.13.19</ecNumber>
    </submittedName>
</protein>
<organism evidence="2">
    <name type="scientific">uncultured bacterium A1Q1_fos_1060</name>
    <dbReference type="NCBI Taxonomy" id="1256540"/>
    <lineage>
        <taxon>Bacteria</taxon>
        <taxon>environmental samples</taxon>
    </lineage>
</organism>
<proteinExistence type="predicted"/>
<sequence length="420" mass="45469">MKLAHESRYGEAMPLTRGARVRAILLGLLLTVGLISLPVVLSLPAIVEGSMNKIDQFDYDKAAKLEATGADLHQKLTVVDMHADTLLWDRDLNEWSGRGHVDVPRLQHGNVAIQVFSSVSKTPKGQNYKSNSADSDNIRLLSIVQRQPRRTWNSPFERSMFHAEKLKKAAKASDGNLLLIRNRGDLADVLAAREKHSQTALEGESPAPVGALFSVEGLHNLEGKIENVQKLYDAGMRMAGFTHFFDNEVAGSMHGEKKGGLTPFGEEVFDELQRLGVIVDIAHASPAAVDDILDRATKPVVSSHGGVQGTCMENRNLSDEQIRRVAATGGVIGVGYWDAAVCDTTPKAVVDAIDHVVKIGGVQTAALGSDYDGAVTVGWDTTQLSMITGELLNRGYTETDIALIMGGNTLRVFNDVLPEE</sequence>
<dbReference type="PROSITE" id="PS51365">
    <property type="entry name" value="RENAL_DIPEPTIDASE_2"/>
    <property type="match status" value="1"/>
</dbReference>